<dbReference type="Proteomes" id="UP001159370">
    <property type="component" value="Unassembled WGS sequence"/>
</dbReference>
<evidence type="ECO:0000313" key="3">
    <source>
        <dbReference type="EMBL" id="MDH6063962.1"/>
    </source>
</evidence>
<dbReference type="EMBL" id="JANQDL010000064">
    <property type="protein sequence ID" value="MDH6063962.1"/>
    <property type="molecule type" value="Genomic_DNA"/>
</dbReference>
<keyword evidence="3" id="KW-0328">Glycosyltransferase</keyword>
<dbReference type="SUPFAM" id="SSF53756">
    <property type="entry name" value="UDP-Glycosyltransferase/glycogen phosphorylase"/>
    <property type="match status" value="1"/>
</dbReference>
<dbReference type="GO" id="GO:0009103">
    <property type="term" value="P:lipopolysaccharide biosynthetic process"/>
    <property type="evidence" value="ECO:0007669"/>
    <property type="project" value="TreeGrafter"/>
</dbReference>
<sequence>MKVLHLTTWKEICGIATYTSNLIKSLEEQHIYNEVYPINREKLQYLSLNEIRNYLVGVCNVANDFDVVHIQHEHGFFHGSYFSEKSIDIFAEILVNLKNKNKKVVVTFHTEPIFVQPIYRMFKDGKNKFSENVYNSIQTLKWKTKIATIFNSSKDVFTAVVHTKKSRLSFINSGFNPDSIRIIKHGVSQRNTNYLGLSKSDCKAKLNLNINSKLLSIFGFVSKYKGYEIALNALKYLPNKYNLAIIGGSHPNDKEGKTMEELLKLIIELDLRDRVLITGFVEFEVLDLFHGATDICLAPYLSSTLSASGALTWAFNSGKPIIATKIPAFEEINQEYNCMLMVSPECPVELSLGILNLDKNEQLQQELVKNSLSYAYENSWDKISRIYLDLYNELSSN</sequence>
<reference evidence="3 4" key="1">
    <citation type="journal article" date="2023" name="J. Phycol.">
        <title>Chrysosporum ovalisporum is synonymous with the true-branching cyanobacterium Umezakia natans (Nostocales/Aphanizomenonaceae).</title>
        <authorList>
            <person name="McGregor G.B."/>
            <person name="Sendall B.C."/>
            <person name="Niiyama Y."/>
            <person name="Tuji A."/>
            <person name="Willis A."/>
        </authorList>
    </citation>
    <scope>NUCLEOTIDE SEQUENCE [LARGE SCALE GENOMIC DNA]</scope>
    <source>
        <strain evidence="3 4">FSS-62</strain>
    </source>
</reference>
<evidence type="ECO:0000259" key="2">
    <source>
        <dbReference type="Pfam" id="PF00534"/>
    </source>
</evidence>
<dbReference type="PANTHER" id="PTHR46401:SF2">
    <property type="entry name" value="GLYCOSYLTRANSFERASE WBBK-RELATED"/>
    <property type="match status" value="1"/>
</dbReference>
<name>A0AA43GZB0_9CYAN</name>
<dbReference type="AlphaFoldDB" id="A0AA43GZB0"/>
<protein>
    <submittedName>
        <fullName evidence="3">Glycosyltransferase</fullName>
        <ecNumber evidence="3">2.4.-.-</ecNumber>
    </submittedName>
</protein>
<evidence type="ECO:0000256" key="1">
    <source>
        <dbReference type="ARBA" id="ARBA00022679"/>
    </source>
</evidence>
<dbReference type="GO" id="GO:0016757">
    <property type="term" value="F:glycosyltransferase activity"/>
    <property type="evidence" value="ECO:0007669"/>
    <property type="project" value="UniProtKB-KW"/>
</dbReference>
<organism evidence="3 4">
    <name type="scientific">Umezakia ovalisporum FSS-62</name>
    <dbReference type="NCBI Taxonomy" id="2971776"/>
    <lineage>
        <taxon>Bacteria</taxon>
        <taxon>Bacillati</taxon>
        <taxon>Cyanobacteriota</taxon>
        <taxon>Cyanophyceae</taxon>
        <taxon>Nostocales</taxon>
        <taxon>Nodulariaceae</taxon>
        <taxon>Umezakia</taxon>
    </lineage>
</organism>
<comment type="caution">
    <text evidence="3">The sequence shown here is derived from an EMBL/GenBank/DDBJ whole genome shotgun (WGS) entry which is preliminary data.</text>
</comment>
<dbReference type="Pfam" id="PF00534">
    <property type="entry name" value="Glycos_transf_1"/>
    <property type="match status" value="1"/>
</dbReference>
<dbReference type="InterPro" id="IPR001296">
    <property type="entry name" value="Glyco_trans_1"/>
</dbReference>
<evidence type="ECO:0000313" key="4">
    <source>
        <dbReference type="Proteomes" id="UP001159370"/>
    </source>
</evidence>
<dbReference type="Gene3D" id="3.40.50.2000">
    <property type="entry name" value="Glycogen Phosphorylase B"/>
    <property type="match status" value="2"/>
</dbReference>
<accession>A0AA43GZB0</accession>
<feature type="domain" description="Glycosyl transferase family 1" evidence="2">
    <location>
        <begin position="203"/>
        <end position="371"/>
    </location>
</feature>
<dbReference type="RefSeq" id="WP_280700670.1">
    <property type="nucleotide sequence ID" value="NZ_JANQDL010000064.1"/>
</dbReference>
<keyword evidence="1 3" id="KW-0808">Transferase</keyword>
<dbReference type="PANTHER" id="PTHR46401">
    <property type="entry name" value="GLYCOSYLTRANSFERASE WBBK-RELATED"/>
    <property type="match status" value="1"/>
</dbReference>
<dbReference type="EC" id="2.4.-.-" evidence="3"/>
<gene>
    <name evidence="3" type="ORF">NWP23_09310</name>
</gene>
<proteinExistence type="predicted"/>